<dbReference type="Pfam" id="PF18972">
    <property type="entry name" value="Wheel"/>
    <property type="match status" value="1"/>
</dbReference>
<evidence type="ECO:0000259" key="3">
    <source>
        <dbReference type="Pfam" id="PF18972"/>
    </source>
</evidence>
<dbReference type="GO" id="GO:0006457">
    <property type="term" value="P:protein folding"/>
    <property type="evidence" value="ECO:0007669"/>
    <property type="project" value="TreeGrafter"/>
</dbReference>
<gene>
    <name evidence="4" type="ORF">AFUS01_LOCUS40392</name>
</gene>
<dbReference type="InterPro" id="IPR044059">
    <property type="entry name" value="Csn1/TTC4_wheel"/>
</dbReference>
<dbReference type="GO" id="GO:0005829">
    <property type="term" value="C:cytosol"/>
    <property type="evidence" value="ECO:0007669"/>
    <property type="project" value="TreeGrafter"/>
</dbReference>
<evidence type="ECO:0000256" key="1">
    <source>
        <dbReference type="ARBA" id="ARBA00022737"/>
    </source>
</evidence>
<dbReference type="PANTHER" id="PTHR46035">
    <property type="entry name" value="TETRATRICOPEPTIDE REPEAT PROTEIN 4"/>
    <property type="match status" value="1"/>
</dbReference>
<dbReference type="GO" id="GO:0051879">
    <property type="term" value="F:Hsp90 protein binding"/>
    <property type="evidence" value="ECO:0007669"/>
    <property type="project" value="InterPro"/>
</dbReference>
<keyword evidence="2" id="KW-0802">TPR repeat</keyword>
<dbReference type="SMART" id="SM00028">
    <property type="entry name" value="TPR"/>
    <property type="match status" value="2"/>
</dbReference>
<accession>A0A8J2L8I1</accession>
<dbReference type="EMBL" id="CAJVCH010556694">
    <property type="protein sequence ID" value="CAG7830598.1"/>
    <property type="molecule type" value="Genomic_DNA"/>
</dbReference>
<organism evidence="4 5">
    <name type="scientific">Allacma fusca</name>
    <dbReference type="NCBI Taxonomy" id="39272"/>
    <lineage>
        <taxon>Eukaryota</taxon>
        <taxon>Metazoa</taxon>
        <taxon>Ecdysozoa</taxon>
        <taxon>Arthropoda</taxon>
        <taxon>Hexapoda</taxon>
        <taxon>Collembola</taxon>
        <taxon>Symphypleona</taxon>
        <taxon>Sminthuridae</taxon>
        <taxon>Allacma</taxon>
    </lineage>
</organism>
<comment type="caution">
    <text evidence="4">The sequence shown here is derived from an EMBL/GenBank/DDBJ whole genome shotgun (WGS) entry which is preliminary data.</text>
</comment>
<sequence>MQLIFQQNEAKAKFEKEHPEAVKKRQTQTYEEVEKELMEHPFFLKELPKEGDPLPPLLEAFQQLKYSETDNSAADLLENYKQDGLFHFKLKKWRTSAMCFTEGLKYAEDSWEKAKLYNNRAACQFHLENFGSSLRDCEKALQYDKTYAKALIRALSCCSKLSKWDQLIKLHKQYARSVEATKEQKAEIDKLHMQAVRNSKFEAAQLRKSTLVQKLQDENDEKIIKAVEARGIRMKSKKFLRRDREASSDHRVQITTDGELIWPVLIFYPHLAESDLIKEFYEGATFQEELVELLEMNPPAWDSDKEFVIDNISVYFTDLDTGNYVKVDLLTKLKDALKHKKYILPENGVPAFFVMANGNPMCEMILSRMEDKQFEWKQ</sequence>
<dbReference type="InterPro" id="IPR019734">
    <property type="entry name" value="TPR_rpt"/>
</dbReference>
<evidence type="ECO:0000313" key="5">
    <source>
        <dbReference type="Proteomes" id="UP000708208"/>
    </source>
</evidence>
<protein>
    <recommendedName>
        <fullName evidence="3">Cns1/TTC4 wheel domain-containing protein</fullName>
    </recommendedName>
</protein>
<reference evidence="4" key="1">
    <citation type="submission" date="2021-06" db="EMBL/GenBank/DDBJ databases">
        <authorList>
            <person name="Hodson N. C."/>
            <person name="Mongue J. A."/>
            <person name="Jaron S. K."/>
        </authorList>
    </citation>
    <scope>NUCLEOTIDE SEQUENCE</scope>
</reference>
<feature type="domain" description="Cns1/TTC4 wheel" evidence="3">
    <location>
        <begin position="257"/>
        <end position="358"/>
    </location>
</feature>
<dbReference type="PANTHER" id="PTHR46035:SF1">
    <property type="entry name" value="TETRATRICOPEPTIDE REPEAT PROTEIN 4"/>
    <property type="match status" value="1"/>
</dbReference>
<evidence type="ECO:0000256" key="2">
    <source>
        <dbReference type="ARBA" id="ARBA00022803"/>
    </source>
</evidence>
<dbReference type="Proteomes" id="UP000708208">
    <property type="component" value="Unassembled WGS sequence"/>
</dbReference>
<dbReference type="GO" id="GO:0030544">
    <property type="term" value="F:Hsp70 protein binding"/>
    <property type="evidence" value="ECO:0007669"/>
    <property type="project" value="TreeGrafter"/>
</dbReference>
<name>A0A8J2L8I1_9HEXA</name>
<keyword evidence="5" id="KW-1185">Reference proteome</keyword>
<dbReference type="AlphaFoldDB" id="A0A8J2L8I1"/>
<dbReference type="GO" id="GO:0005634">
    <property type="term" value="C:nucleus"/>
    <property type="evidence" value="ECO:0007669"/>
    <property type="project" value="TreeGrafter"/>
</dbReference>
<proteinExistence type="predicted"/>
<evidence type="ECO:0000313" key="4">
    <source>
        <dbReference type="EMBL" id="CAG7830598.1"/>
    </source>
</evidence>
<dbReference type="OrthoDB" id="420195at2759"/>
<keyword evidence="1" id="KW-0677">Repeat</keyword>